<dbReference type="NCBIfam" id="NF004829">
    <property type="entry name" value="PRK06183.1-3"/>
    <property type="match status" value="1"/>
</dbReference>
<feature type="domain" description="FAD-binding" evidence="2">
    <location>
        <begin position="13"/>
        <end position="356"/>
    </location>
</feature>
<proteinExistence type="predicted"/>
<keyword evidence="1" id="KW-0560">Oxidoreductase</keyword>
<organism evidence="3 4">
    <name type="scientific">Arthrobacter ginkgonis</name>
    <dbReference type="NCBI Taxonomy" id="1630594"/>
    <lineage>
        <taxon>Bacteria</taxon>
        <taxon>Bacillati</taxon>
        <taxon>Actinomycetota</taxon>
        <taxon>Actinomycetes</taxon>
        <taxon>Micrococcales</taxon>
        <taxon>Micrococcaceae</taxon>
        <taxon>Arthrobacter</taxon>
    </lineage>
</organism>
<keyword evidence="4" id="KW-1185">Reference proteome</keyword>
<dbReference type="InterPro" id="IPR036188">
    <property type="entry name" value="FAD/NAD-bd_sf"/>
</dbReference>
<dbReference type="Gene3D" id="3.50.50.60">
    <property type="entry name" value="FAD/NAD(P)-binding domain"/>
    <property type="match status" value="1"/>
</dbReference>
<evidence type="ECO:0000313" key="4">
    <source>
        <dbReference type="Proteomes" id="UP001500752"/>
    </source>
</evidence>
<gene>
    <name evidence="3" type="ORF">GCM10023081_36000</name>
</gene>
<sequence>MNTTPEVPEILTADVTIVGFGPVGKLLAIQLARRGHRVVVVDRKQAGYPLPRAVTHCSDFARILQSVGLAPDTIPEVTQPYDDMYVWRNGIGQTLVEVDWSGVGESGWYNTYFFNQPDLEDRLDALVAELPSVTVLRGWEAGDLSQDAVAARAVLRRSEDGRQCTVISNWLVGADGANSGVRRWAGIDWHDDGFFYDWLVVDVKPGPELDFPHVASQLCDTARPATMVPGGPGRRRWEFMRLPGETKEELNRAEKAWELLAPYGVTPNNAELERHSVYTFQACWATRWRHGRVLLAGDAAHLMPPFAGQGLGAGMRDAVNLAWKLSAVLDGLADERLLDTYGPERSQHAVAFVKFSMALGEVICLTDPAEAAERDHRMIREWADTRTAPAPPRPGLGPGLHIGQHGGELAIQGRVALPGGRTSLLDDVLGGPGALLARHAEMLHGISPAERRILARVGIRLVALGDSDGADRDGITIVEDIDGTYHRWLDSLELEDSKTSVALIRPDFHLYGAGGSAEAPSLVESLLASLHGGHPTYGRDSHAARQSVPL</sequence>
<dbReference type="PANTHER" id="PTHR43476">
    <property type="entry name" value="3-(3-HYDROXY-PHENYL)PROPIONATE/3-HYDROXYCINNAMIC ACID HYDROXYLASE"/>
    <property type="match status" value="1"/>
</dbReference>
<dbReference type="RefSeq" id="WP_345152975.1">
    <property type="nucleotide sequence ID" value="NZ_BAABEO010000024.1"/>
</dbReference>
<dbReference type="EMBL" id="BAABEO010000024">
    <property type="protein sequence ID" value="GAA3695616.1"/>
    <property type="molecule type" value="Genomic_DNA"/>
</dbReference>
<dbReference type="PANTHER" id="PTHR43476:SF3">
    <property type="entry name" value="FAD-BINDING MONOOXYGENASE"/>
    <property type="match status" value="1"/>
</dbReference>
<dbReference type="SUPFAM" id="SSF51905">
    <property type="entry name" value="FAD/NAD(P)-binding domain"/>
    <property type="match status" value="1"/>
</dbReference>
<dbReference type="Pfam" id="PF01494">
    <property type="entry name" value="FAD_binding_3"/>
    <property type="match status" value="1"/>
</dbReference>
<evidence type="ECO:0000313" key="3">
    <source>
        <dbReference type="EMBL" id="GAA3695616.1"/>
    </source>
</evidence>
<dbReference type="InterPro" id="IPR002938">
    <property type="entry name" value="FAD-bd"/>
</dbReference>
<dbReference type="Proteomes" id="UP001500752">
    <property type="component" value="Unassembled WGS sequence"/>
</dbReference>
<accession>A0ABP7CSF5</accession>
<evidence type="ECO:0000256" key="1">
    <source>
        <dbReference type="ARBA" id="ARBA00023002"/>
    </source>
</evidence>
<protein>
    <submittedName>
        <fullName evidence="3">Bifunctional 3-(3-hydroxy-phenyl)propionate/3-hydroxycinnamic acid hydroxylase</fullName>
    </submittedName>
</protein>
<reference evidence="4" key="1">
    <citation type="journal article" date="2019" name="Int. J. Syst. Evol. Microbiol.">
        <title>The Global Catalogue of Microorganisms (GCM) 10K type strain sequencing project: providing services to taxonomists for standard genome sequencing and annotation.</title>
        <authorList>
            <consortium name="The Broad Institute Genomics Platform"/>
            <consortium name="The Broad Institute Genome Sequencing Center for Infectious Disease"/>
            <person name="Wu L."/>
            <person name="Ma J."/>
        </authorList>
    </citation>
    <scope>NUCLEOTIDE SEQUENCE [LARGE SCALE GENOMIC DNA]</scope>
    <source>
        <strain evidence="4">JCM 30742</strain>
    </source>
</reference>
<dbReference type="Gene3D" id="3.30.70.2450">
    <property type="match status" value="1"/>
</dbReference>
<evidence type="ECO:0000259" key="2">
    <source>
        <dbReference type="Pfam" id="PF01494"/>
    </source>
</evidence>
<dbReference type="InterPro" id="IPR050631">
    <property type="entry name" value="PheA/TfdB_FAD_monoxygenase"/>
</dbReference>
<name>A0ABP7CSF5_9MICC</name>
<dbReference type="PRINTS" id="PR00420">
    <property type="entry name" value="RNGMNOXGNASE"/>
</dbReference>
<comment type="caution">
    <text evidence="3">The sequence shown here is derived from an EMBL/GenBank/DDBJ whole genome shotgun (WGS) entry which is preliminary data.</text>
</comment>